<evidence type="ECO:0000256" key="4">
    <source>
        <dbReference type="ARBA" id="ARBA00029447"/>
    </source>
</evidence>
<evidence type="ECO:0000256" key="1">
    <source>
        <dbReference type="ARBA" id="ARBA00004370"/>
    </source>
</evidence>
<proteinExistence type="inferred from homology"/>
<dbReference type="SMART" id="SM00283">
    <property type="entry name" value="MA"/>
    <property type="match status" value="1"/>
</dbReference>
<reference evidence="11" key="2">
    <citation type="journal article" date="2016" name="Genome Announc.">
        <title>Draft Genome Sequences of Two Novel Amoeba-Resistant Intranuclear Bacteria, 'Candidatus Berkiella cookevillensis' and 'Candidatus Berkiella aquae'.</title>
        <authorList>
            <person name="Mehari Y.T."/>
            <person name="Arivett B.A."/>
            <person name="Farone A.L."/>
            <person name="Gunderson J.H."/>
            <person name="Farone M.B."/>
        </authorList>
    </citation>
    <scope>NUCLEOTIDE SEQUENCE</scope>
    <source>
        <strain evidence="11">HT99</strain>
    </source>
</reference>
<feature type="transmembrane region" description="Helical" evidence="7">
    <location>
        <begin position="21"/>
        <end position="40"/>
    </location>
</feature>
<name>A0A0Q9Z2D0_9GAMM</name>
<dbReference type="InterPro" id="IPR004090">
    <property type="entry name" value="Chemotax_Me-accpt_rcpt"/>
</dbReference>
<evidence type="ECO:0000259" key="9">
    <source>
        <dbReference type="PROSITE" id="PS50885"/>
    </source>
</evidence>
<evidence type="ECO:0000256" key="6">
    <source>
        <dbReference type="SAM" id="MobiDB-lite"/>
    </source>
</evidence>
<dbReference type="SMART" id="SM00304">
    <property type="entry name" value="HAMP"/>
    <property type="match status" value="1"/>
</dbReference>
<organism evidence="10">
    <name type="scientific">Candidatus Berkiella aquae</name>
    <dbReference type="NCBI Taxonomy" id="295108"/>
    <lineage>
        <taxon>Bacteria</taxon>
        <taxon>Pseudomonadati</taxon>
        <taxon>Pseudomonadota</taxon>
        <taxon>Gammaproteobacteria</taxon>
        <taxon>Candidatus Berkiellales</taxon>
        <taxon>Candidatus Berkiellaceae</taxon>
        <taxon>Candidatus Berkiella</taxon>
    </lineage>
</organism>
<comment type="similarity">
    <text evidence="4">Belongs to the methyl-accepting chemotaxis (MCP) protein family.</text>
</comment>
<evidence type="ECO:0000259" key="8">
    <source>
        <dbReference type="PROSITE" id="PS50111"/>
    </source>
</evidence>
<keyword evidence="12" id="KW-1185">Reference proteome</keyword>
<keyword evidence="7" id="KW-1133">Transmembrane helix</keyword>
<comment type="subcellular location">
    <subcellularLocation>
        <location evidence="1">Membrane</location>
    </subcellularLocation>
</comment>
<dbReference type="PATRIC" id="fig|1590043.3.peg.168"/>
<feature type="domain" description="HAMP" evidence="9">
    <location>
        <begin position="341"/>
        <end position="393"/>
    </location>
</feature>
<feature type="compositionally biased region" description="Basic and acidic residues" evidence="6">
    <location>
        <begin position="687"/>
        <end position="699"/>
    </location>
</feature>
<dbReference type="Pfam" id="PF00015">
    <property type="entry name" value="MCPsignal"/>
    <property type="match status" value="1"/>
</dbReference>
<dbReference type="Pfam" id="PF00672">
    <property type="entry name" value="HAMP"/>
    <property type="match status" value="1"/>
</dbReference>
<dbReference type="GO" id="GO:0004888">
    <property type="term" value="F:transmembrane signaling receptor activity"/>
    <property type="evidence" value="ECO:0007669"/>
    <property type="project" value="InterPro"/>
</dbReference>
<dbReference type="PANTHER" id="PTHR43531">
    <property type="entry name" value="PROTEIN ICFG"/>
    <property type="match status" value="1"/>
</dbReference>
<feature type="domain" description="Methyl-accepting transducer" evidence="8">
    <location>
        <begin position="398"/>
        <end position="627"/>
    </location>
</feature>
<dbReference type="InterPro" id="IPR003660">
    <property type="entry name" value="HAMP_dom"/>
</dbReference>
<evidence type="ECO:0000256" key="2">
    <source>
        <dbReference type="ARBA" id="ARBA00022481"/>
    </source>
</evidence>
<dbReference type="EMBL" id="LKAJ02000001">
    <property type="protein sequence ID" value="MCS5712008.1"/>
    <property type="molecule type" value="Genomic_DNA"/>
</dbReference>
<keyword evidence="3 5" id="KW-0807">Transducer</keyword>
<dbReference type="GO" id="GO:0005886">
    <property type="term" value="C:plasma membrane"/>
    <property type="evidence" value="ECO:0007669"/>
    <property type="project" value="TreeGrafter"/>
</dbReference>
<dbReference type="GO" id="GO:0007165">
    <property type="term" value="P:signal transduction"/>
    <property type="evidence" value="ECO:0007669"/>
    <property type="project" value="UniProtKB-KW"/>
</dbReference>
<evidence type="ECO:0000256" key="5">
    <source>
        <dbReference type="PROSITE-ProRule" id="PRU00284"/>
    </source>
</evidence>
<dbReference type="SUPFAM" id="SSF58104">
    <property type="entry name" value="Methyl-accepting chemotaxis protein (MCP) signaling domain"/>
    <property type="match status" value="1"/>
</dbReference>
<evidence type="ECO:0000256" key="7">
    <source>
        <dbReference type="SAM" id="Phobius"/>
    </source>
</evidence>
<dbReference type="GO" id="GO:0006935">
    <property type="term" value="P:chemotaxis"/>
    <property type="evidence" value="ECO:0007669"/>
    <property type="project" value="InterPro"/>
</dbReference>
<keyword evidence="7" id="KW-0812">Transmembrane</keyword>
<keyword evidence="7" id="KW-0472">Membrane</keyword>
<dbReference type="OrthoDB" id="8744489at2"/>
<dbReference type="STRING" id="295108.HT99x_00165"/>
<evidence type="ECO:0000313" key="10">
    <source>
        <dbReference type="EMBL" id="KRG22627.1"/>
    </source>
</evidence>
<dbReference type="PANTHER" id="PTHR43531:SF14">
    <property type="entry name" value="METHYL-ACCEPTING CHEMOTAXIS PROTEIN I-RELATED"/>
    <property type="match status" value="1"/>
</dbReference>
<dbReference type="InterPro" id="IPR051310">
    <property type="entry name" value="MCP_chemotaxis"/>
</dbReference>
<keyword evidence="2" id="KW-0488">Methylation</keyword>
<dbReference type="CDD" id="cd11386">
    <property type="entry name" value="MCP_signal"/>
    <property type="match status" value="1"/>
</dbReference>
<dbReference type="CDD" id="cd06225">
    <property type="entry name" value="HAMP"/>
    <property type="match status" value="1"/>
</dbReference>
<dbReference type="Proteomes" id="UP000051497">
    <property type="component" value="Unassembled WGS sequence"/>
</dbReference>
<dbReference type="PRINTS" id="PR00260">
    <property type="entry name" value="CHEMTRNSDUCR"/>
</dbReference>
<dbReference type="FunFam" id="1.10.287.950:FF:000001">
    <property type="entry name" value="Methyl-accepting chemotaxis sensory transducer"/>
    <property type="match status" value="1"/>
</dbReference>
<dbReference type="AlphaFoldDB" id="A0A0Q9Z2D0"/>
<sequence>MNMIINSIVHMMEKINFAKRFVFLCFVIFIPLFTLSAIYISNKISDRQFLMDEITQAKYYEAVSDLLKKLDESRKFHFNVSNNIASDNAKGDTDSAVDAALKNLKDLNHRSWSTEKINQNIQLIDTNWSKLKASLNQDDVSVYTRNHEISQLASNLLLTIVEESNLDLDVDPITANLIDIFMKYGPQLADRTFYLRDIGVRAILHKQLDSNTRELLQSLIAMQDYENARLASSANLIISVDNNFSKIFGTQMNLVNDNEVNNTINQDLLKSTALDGNYLNFSNKMLHYAENYFVLCDLSYKYFIEKQQSKLQSIDRNITQTGISLAAVFLIICLLFVAFYRSTDQAVQRLINNTELMANGDLSQNFATDREDEFGLLMHAINKMQTQIRKIIGQIEKTSNTVGKGVEEISQGNLDLSKRTEAQASSLASTAASMQELSITVKENAEQSKRAAELAENARKQANASGSVVNDAVTAMDQINASSKKIAEISGVIDDIAFQTNLLALNAAIEAARAGEQGRGFAVVAQEVRNLAQRSSTAAKEINSLITESVEKINTGTQLVNKSGDALQEIVKSSITVSELVSSIASATTQQSIGLEEINKAITQMDGITQQNSALVEETAATSENVNDRVQELIKQIEFFRSIKSHEEQTAVAQEVTANFTASPKIKKNIESKMNVNIEPETYMSPPERKGVDQDWKEF</sequence>
<evidence type="ECO:0000313" key="12">
    <source>
        <dbReference type="Proteomes" id="UP000051497"/>
    </source>
</evidence>
<dbReference type="InterPro" id="IPR004089">
    <property type="entry name" value="MCPsignal_dom"/>
</dbReference>
<protein>
    <submittedName>
        <fullName evidence="11">HAMP domain-containing protein</fullName>
    </submittedName>
    <submittedName>
        <fullName evidence="10">Methyl-accepting chemotaxis protein I</fullName>
    </submittedName>
</protein>
<evidence type="ECO:0000313" key="11">
    <source>
        <dbReference type="EMBL" id="MCS5712008.1"/>
    </source>
</evidence>
<dbReference type="EMBL" id="LKAJ01000001">
    <property type="protein sequence ID" value="KRG22627.1"/>
    <property type="molecule type" value="Genomic_DNA"/>
</dbReference>
<feature type="transmembrane region" description="Helical" evidence="7">
    <location>
        <begin position="322"/>
        <end position="340"/>
    </location>
</feature>
<feature type="region of interest" description="Disordered" evidence="6">
    <location>
        <begin position="677"/>
        <end position="699"/>
    </location>
</feature>
<accession>A0A0Q9Z2D0</accession>
<dbReference type="Gene3D" id="1.10.287.950">
    <property type="entry name" value="Methyl-accepting chemotaxis protein"/>
    <property type="match status" value="1"/>
</dbReference>
<dbReference type="PROSITE" id="PS50111">
    <property type="entry name" value="CHEMOTAXIS_TRANSDUC_2"/>
    <property type="match status" value="1"/>
</dbReference>
<gene>
    <name evidence="10" type="primary">tsr</name>
    <name evidence="10" type="ORF">HT99x_00165</name>
    <name evidence="11" type="ORF">HT99x_011245</name>
</gene>
<reference evidence="10" key="1">
    <citation type="submission" date="2015-09" db="EMBL/GenBank/DDBJ databases">
        <title>Draft Genome Sequences of Two Novel Amoeba-resistant Intranuclear Bacteria, Candidatus Berkiella cookevillensis and Candidatus Berkiella aquae.</title>
        <authorList>
            <person name="Mehari Y.T."/>
            <person name="Arivett B.A."/>
            <person name="Farone A.L."/>
            <person name="Gunderson J.H."/>
            <person name="Farone M.B."/>
        </authorList>
    </citation>
    <scope>NUCLEOTIDE SEQUENCE [LARGE SCALE GENOMIC DNA]</scope>
    <source>
        <strain evidence="10">HT99</strain>
    </source>
</reference>
<dbReference type="RefSeq" id="WP_075064823.1">
    <property type="nucleotide sequence ID" value="NZ_LKAJ02000001.1"/>
</dbReference>
<comment type="caution">
    <text evidence="10">The sequence shown here is derived from an EMBL/GenBank/DDBJ whole genome shotgun (WGS) entry which is preliminary data.</text>
</comment>
<reference evidence="11" key="3">
    <citation type="submission" date="2021-06" db="EMBL/GenBank/DDBJ databases">
        <title>Genomic Description and Analysis of Intracellular Bacteria, Candidatus Berkiella cookevillensis and Candidatus Berkiella aquae.</title>
        <authorList>
            <person name="Kidane D.T."/>
            <person name="Mehari Y.T."/>
            <person name="Rice F.C."/>
            <person name="Arivett B.A."/>
            <person name="Farone A.L."/>
            <person name="Berk S.G."/>
            <person name="Farone M.B."/>
        </authorList>
    </citation>
    <scope>NUCLEOTIDE SEQUENCE</scope>
    <source>
        <strain evidence="11">HT99</strain>
    </source>
</reference>
<dbReference type="PROSITE" id="PS50885">
    <property type="entry name" value="HAMP"/>
    <property type="match status" value="1"/>
</dbReference>
<evidence type="ECO:0000256" key="3">
    <source>
        <dbReference type="ARBA" id="ARBA00023224"/>
    </source>
</evidence>